<dbReference type="GO" id="GO:0003824">
    <property type="term" value="F:catalytic activity"/>
    <property type="evidence" value="ECO:0007669"/>
    <property type="project" value="InterPro"/>
</dbReference>
<name>A0A848FAY1_9BURK</name>
<keyword evidence="3" id="KW-1185">Reference proteome</keyword>
<protein>
    <submittedName>
        <fullName evidence="2">MOSC domain-containing protein</fullName>
    </submittedName>
</protein>
<reference evidence="2 3" key="1">
    <citation type="submission" date="2020-04" db="EMBL/GenBank/DDBJ databases">
        <title>Azohydromonas sp. isolated from soil.</title>
        <authorList>
            <person name="Dahal R.H."/>
        </authorList>
    </citation>
    <scope>NUCLEOTIDE SEQUENCE [LARGE SCALE GENOMIC DNA]</scope>
    <source>
        <strain evidence="2 3">G-1-1-14</strain>
    </source>
</reference>
<dbReference type="PROSITE" id="PS51340">
    <property type="entry name" value="MOSC"/>
    <property type="match status" value="1"/>
</dbReference>
<dbReference type="InterPro" id="IPR011037">
    <property type="entry name" value="Pyrv_Knase-like_insert_dom_sf"/>
</dbReference>
<dbReference type="InterPro" id="IPR005303">
    <property type="entry name" value="MOCOS_middle"/>
</dbReference>
<feature type="domain" description="MOSC" evidence="1">
    <location>
        <begin position="156"/>
        <end position="313"/>
    </location>
</feature>
<dbReference type="EMBL" id="JABBFW010000005">
    <property type="protein sequence ID" value="NML15111.1"/>
    <property type="molecule type" value="Genomic_DNA"/>
</dbReference>
<comment type="caution">
    <text evidence="2">The sequence shown here is derived from an EMBL/GenBank/DDBJ whole genome shotgun (WGS) entry which is preliminary data.</text>
</comment>
<organism evidence="2 3">
    <name type="scientific">Azohydromonas caseinilytica</name>
    <dbReference type="NCBI Taxonomy" id="2728836"/>
    <lineage>
        <taxon>Bacteria</taxon>
        <taxon>Pseudomonadati</taxon>
        <taxon>Pseudomonadota</taxon>
        <taxon>Betaproteobacteria</taxon>
        <taxon>Burkholderiales</taxon>
        <taxon>Sphaerotilaceae</taxon>
        <taxon>Azohydromonas</taxon>
    </lineage>
</organism>
<accession>A0A848FAY1</accession>
<dbReference type="Pfam" id="PF03476">
    <property type="entry name" value="MOSC_N"/>
    <property type="match status" value="1"/>
</dbReference>
<dbReference type="InterPro" id="IPR005302">
    <property type="entry name" value="MoCF_Sase_C"/>
</dbReference>
<dbReference type="PANTHER" id="PTHR14237:SF19">
    <property type="entry name" value="MITOCHONDRIAL AMIDOXIME REDUCING COMPONENT 1"/>
    <property type="match status" value="1"/>
</dbReference>
<evidence type="ECO:0000313" key="3">
    <source>
        <dbReference type="Proteomes" id="UP000574067"/>
    </source>
</evidence>
<dbReference type="SUPFAM" id="SSF141673">
    <property type="entry name" value="MOSC N-terminal domain-like"/>
    <property type="match status" value="1"/>
</dbReference>
<dbReference type="PANTHER" id="PTHR14237">
    <property type="entry name" value="MOLYBDOPTERIN COFACTOR SULFURASE MOSC"/>
    <property type="match status" value="1"/>
</dbReference>
<dbReference type="GO" id="GO:0030151">
    <property type="term" value="F:molybdenum ion binding"/>
    <property type="evidence" value="ECO:0007669"/>
    <property type="project" value="InterPro"/>
</dbReference>
<dbReference type="GO" id="GO:0030170">
    <property type="term" value="F:pyridoxal phosphate binding"/>
    <property type="evidence" value="ECO:0007669"/>
    <property type="project" value="InterPro"/>
</dbReference>
<proteinExistence type="predicted"/>
<dbReference type="AlphaFoldDB" id="A0A848FAY1"/>
<dbReference type="SUPFAM" id="SSF50800">
    <property type="entry name" value="PK beta-barrel domain-like"/>
    <property type="match status" value="1"/>
</dbReference>
<dbReference type="Proteomes" id="UP000574067">
    <property type="component" value="Unassembled WGS sequence"/>
</dbReference>
<sequence length="316" mass="33777">MQPVRSCASARRPAPACLRVPPAPFPSLSSLPSRPVSDLSLRVHALSIYPVKSCAGIALAQARLTATGLEHDRAWMLVDAQGRFASQRQWPRLQLIRPSFEGDTLLLHAPDMLPLAVPLQVQGTPRPVRVWDDELTGLDQGDAAAHWFEAAIGQPLRLVRFDPAQRRLSDAKWSAGVDAENAFSDGFPLLVASTASLAELNARLAARGQPPVTMERFRPNLVLDGLEDAHGEDFIDTLALDGGVRLKLVKPCVRCSIPNVDPVSAEPGDEPGATLATYRADPRMKGGLTFAMNAVIEAGVGATLRVGGAVEATLAV</sequence>
<evidence type="ECO:0000313" key="2">
    <source>
        <dbReference type="EMBL" id="NML15111.1"/>
    </source>
</evidence>
<gene>
    <name evidence="2" type="ORF">HHL10_08985</name>
</gene>
<dbReference type="Pfam" id="PF03473">
    <property type="entry name" value="MOSC"/>
    <property type="match status" value="1"/>
</dbReference>
<evidence type="ECO:0000259" key="1">
    <source>
        <dbReference type="PROSITE" id="PS51340"/>
    </source>
</evidence>